<feature type="region of interest" description="Disordered" evidence="1">
    <location>
        <begin position="1"/>
        <end position="25"/>
    </location>
</feature>
<dbReference type="EMBL" id="JACSDY010000002">
    <property type="protein sequence ID" value="KAF7435100.1"/>
    <property type="molecule type" value="Genomic_DNA"/>
</dbReference>
<evidence type="ECO:0000256" key="1">
    <source>
        <dbReference type="SAM" id="MobiDB-lite"/>
    </source>
</evidence>
<name>A0A834PBI3_VESPE</name>
<reference evidence="2" key="1">
    <citation type="journal article" date="2020" name="G3 (Bethesda)">
        <title>High-Quality Assemblies for Three Invasive Social Wasps from the &lt;i&gt;Vespula&lt;/i&gt; Genus.</title>
        <authorList>
            <person name="Harrop T.W.R."/>
            <person name="Guhlin J."/>
            <person name="McLaughlin G.M."/>
            <person name="Permina E."/>
            <person name="Stockwell P."/>
            <person name="Gilligan J."/>
            <person name="Le Lec M.F."/>
            <person name="Gruber M.A.M."/>
            <person name="Quinn O."/>
            <person name="Lovegrove M."/>
            <person name="Duncan E.J."/>
            <person name="Remnant E.J."/>
            <person name="Van Eeckhoven J."/>
            <person name="Graham B."/>
            <person name="Knapp R.A."/>
            <person name="Langford K.W."/>
            <person name="Kronenberg Z."/>
            <person name="Press M.O."/>
            <person name="Eacker S.M."/>
            <person name="Wilson-Rankin E.E."/>
            <person name="Purcell J."/>
            <person name="Lester P.J."/>
            <person name="Dearden P.K."/>
        </authorList>
    </citation>
    <scope>NUCLEOTIDE SEQUENCE</scope>
    <source>
        <strain evidence="2">Volc-1</strain>
    </source>
</reference>
<sequence length="136" mass="15324">MMLGFLYTESPRKRGGKRGGSGGEGTAGDAGWMEYTKDINDTSSAIVAWLHSPYDATIGGCMFARVKHCFKADKINKVWYDVCSEKMREISMQALRKTLELNLVRPSVFSNVTLIYIFLERELKFARTFPTLVRAA</sequence>
<accession>A0A834PBI3</accession>
<evidence type="ECO:0000313" key="3">
    <source>
        <dbReference type="Proteomes" id="UP000600918"/>
    </source>
</evidence>
<protein>
    <submittedName>
        <fullName evidence="2">Uncharacterized protein</fullName>
    </submittedName>
</protein>
<dbReference type="Proteomes" id="UP000600918">
    <property type="component" value="Unassembled WGS sequence"/>
</dbReference>
<evidence type="ECO:0000313" key="2">
    <source>
        <dbReference type="EMBL" id="KAF7435100.1"/>
    </source>
</evidence>
<proteinExistence type="predicted"/>
<gene>
    <name evidence="2" type="ORF">H0235_003291</name>
</gene>
<keyword evidence="3" id="KW-1185">Reference proteome</keyword>
<organism evidence="2 3">
    <name type="scientific">Vespula pensylvanica</name>
    <name type="common">Western yellow jacket</name>
    <name type="synonym">Wasp</name>
    <dbReference type="NCBI Taxonomy" id="30213"/>
    <lineage>
        <taxon>Eukaryota</taxon>
        <taxon>Metazoa</taxon>
        <taxon>Ecdysozoa</taxon>
        <taxon>Arthropoda</taxon>
        <taxon>Hexapoda</taxon>
        <taxon>Insecta</taxon>
        <taxon>Pterygota</taxon>
        <taxon>Neoptera</taxon>
        <taxon>Endopterygota</taxon>
        <taxon>Hymenoptera</taxon>
        <taxon>Apocrita</taxon>
        <taxon>Aculeata</taxon>
        <taxon>Vespoidea</taxon>
        <taxon>Vespidae</taxon>
        <taxon>Vespinae</taxon>
        <taxon>Vespula</taxon>
    </lineage>
</organism>
<dbReference type="AlphaFoldDB" id="A0A834PBI3"/>
<comment type="caution">
    <text evidence="2">The sequence shown here is derived from an EMBL/GenBank/DDBJ whole genome shotgun (WGS) entry which is preliminary data.</text>
</comment>